<feature type="compositionally biased region" description="Low complexity" evidence="2">
    <location>
        <begin position="1524"/>
        <end position="1543"/>
    </location>
</feature>
<feature type="compositionally biased region" description="Low complexity" evidence="2">
    <location>
        <begin position="50"/>
        <end position="68"/>
    </location>
</feature>
<feature type="compositionally biased region" description="Low complexity" evidence="2">
    <location>
        <begin position="116"/>
        <end position="129"/>
    </location>
</feature>
<feature type="compositionally biased region" description="Low complexity" evidence="2">
    <location>
        <begin position="462"/>
        <end position="487"/>
    </location>
</feature>
<feature type="compositionally biased region" description="Low complexity" evidence="2">
    <location>
        <begin position="1192"/>
        <end position="1203"/>
    </location>
</feature>
<dbReference type="GeneID" id="92510990"/>
<evidence type="ECO:0000313" key="4">
    <source>
        <dbReference type="Proteomes" id="UP000673552"/>
    </source>
</evidence>
<feature type="compositionally biased region" description="Acidic residues" evidence="2">
    <location>
        <begin position="1089"/>
        <end position="1105"/>
    </location>
</feature>
<proteinExistence type="predicted"/>
<comment type="caution">
    <text evidence="3">The sequence shown here is derived from an EMBL/GenBank/DDBJ whole genome shotgun (WGS) entry which is preliminary data.</text>
</comment>
<keyword evidence="1" id="KW-0175">Coiled coil</keyword>
<feature type="compositionally biased region" description="Polar residues" evidence="2">
    <location>
        <begin position="9"/>
        <end position="29"/>
    </location>
</feature>
<name>A0A836GXL9_9TRYP</name>
<feature type="region of interest" description="Disordered" evidence="2">
    <location>
        <begin position="173"/>
        <end position="193"/>
    </location>
</feature>
<feature type="region of interest" description="Disordered" evidence="2">
    <location>
        <begin position="1"/>
        <end position="149"/>
    </location>
</feature>
<dbReference type="RefSeq" id="XP_067174583.1">
    <property type="nucleotide sequence ID" value="XM_067318478.1"/>
</dbReference>
<dbReference type="SUPFAM" id="SSF81383">
    <property type="entry name" value="F-box domain"/>
    <property type="match status" value="1"/>
</dbReference>
<reference evidence="4" key="1">
    <citation type="journal article" date="2021" name="Microbiol. Resour. Announc.">
        <title>LGAAP: Leishmaniinae Genome Assembly and Annotation Pipeline.</title>
        <authorList>
            <person name="Almutairi H."/>
            <person name="Urbaniak M.D."/>
            <person name="Bates M.D."/>
            <person name="Jariyapan N."/>
            <person name="Kwakye-Nuako G."/>
            <person name="Thomaz-Soccol V."/>
            <person name="Al-Salem W.S."/>
            <person name="Dillon R.J."/>
            <person name="Bates P.A."/>
            <person name="Gatherer D."/>
        </authorList>
    </citation>
    <scope>NUCLEOTIDE SEQUENCE [LARGE SCALE GENOMIC DNA]</scope>
</reference>
<dbReference type="EMBL" id="JAFEUZ010000035">
    <property type="protein sequence ID" value="KAG5466675.1"/>
    <property type="molecule type" value="Genomic_DNA"/>
</dbReference>
<accession>A0A836GXL9</accession>
<feature type="compositionally biased region" description="Basic residues" evidence="2">
    <location>
        <begin position="815"/>
        <end position="852"/>
    </location>
</feature>
<feature type="compositionally biased region" description="Polar residues" evidence="2">
    <location>
        <begin position="131"/>
        <end position="145"/>
    </location>
</feature>
<dbReference type="KEGG" id="lmat:92510990"/>
<feature type="region of interest" description="Disordered" evidence="2">
    <location>
        <begin position="1524"/>
        <end position="1544"/>
    </location>
</feature>
<dbReference type="Proteomes" id="UP000673552">
    <property type="component" value="Unassembled WGS sequence"/>
</dbReference>
<dbReference type="InterPro" id="IPR036047">
    <property type="entry name" value="F-box-like_dom_sf"/>
</dbReference>
<feature type="region of interest" description="Disordered" evidence="2">
    <location>
        <begin position="264"/>
        <end position="309"/>
    </location>
</feature>
<feature type="compositionally biased region" description="Basic and acidic residues" evidence="2">
    <location>
        <begin position="101"/>
        <end position="110"/>
    </location>
</feature>
<reference evidence="4" key="2">
    <citation type="journal article" date="2021" name="Sci. Data">
        <title>Chromosome-scale genome sequencing, assembly and annotation of six genomes from subfamily Leishmaniinae.</title>
        <authorList>
            <person name="Almutairi H."/>
            <person name="Urbaniak M.D."/>
            <person name="Bates M.D."/>
            <person name="Jariyapan N."/>
            <person name="Kwakye-Nuako G."/>
            <person name="Thomaz Soccol V."/>
            <person name="Al-Salem W.S."/>
            <person name="Dillon R.J."/>
            <person name="Bates P.A."/>
            <person name="Gatherer D."/>
        </authorList>
    </citation>
    <scope>NUCLEOTIDE SEQUENCE [LARGE SCALE GENOMIC DNA]</scope>
</reference>
<feature type="region of interest" description="Disordered" evidence="2">
    <location>
        <begin position="457"/>
        <end position="686"/>
    </location>
</feature>
<feature type="region of interest" description="Disordered" evidence="2">
    <location>
        <begin position="1082"/>
        <end position="1214"/>
    </location>
</feature>
<feature type="compositionally biased region" description="Low complexity" evidence="2">
    <location>
        <begin position="509"/>
        <end position="521"/>
    </location>
</feature>
<gene>
    <name evidence="3" type="ORF">LSCM1_00844</name>
</gene>
<feature type="compositionally biased region" description="Basic residues" evidence="2">
    <location>
        <begin position="491"/>
        <end position="508"/>
    </location>
</feature>
<feature type="compositionally biased region" description="Acidic residues" evidence="2">
    <location>
        <begin position="1126"/>
        <end position="1136"/>
    </location>
</feature>
<feature type="region of interest" description="Disordered" evidence="2">
    <location>
        <begin position="226"/>
        <end position="250"/>
    </location>
</feature>
<evidence type="ECO:0008006" key="5">
    <source>
        <dbReference type="Google" id="ProtNLM"/>
    </source>
</evidence>
<feature type="compositionally biased region" description="Low complexity" evidence="2">
    <location>
        <begin position="173"/>
        <end position="182"/>
    </location>
</feature>
<feature type="compositionally biased region" description="Low complexity" evidence="2">
    <location>
        <begin position="767"/>
        <end position="782"/>
    </location>
</feature>
<feature type="region of interest" description="Disordered" evidence="2">
    <location>
        <begin position="763"/>
        <end position="876"/>
    </location>
</feature>
<evidence type="ECO:0000313" key="3">
    <source>
        <dbReference type="EMBL" id="KAG5466675.1"/>
    </source>
</evidence>
<feature type="region of interest" description="Disordered" evidence="2">
    <location>
        <begin position="1238"/>
        <end position="1270"/>
    </location>
</feature>
<protein>
    <recommendedName>
        <fullName evidence="5">F-box domain-containing protein</fullName>
    </recommendedName>
</protein>
<feature type="compositionally biased region" description="Low complexity" evidence="2">
    <location>
        <begin position="639"/>
        <end position="648"/>
    </location>
</feature>
<feature type="compositionally biased region" description="Polar residues" evidence="2">
    <location>
        <begin position="88"/>
        <end position="97"/>
    </location>
</feature>
<feature type="compositionally biased region" description="Low complexity" evidence="2">
    <location>
        <begin position="579"/>
        <end position="604"/>
    </location>
</feature>
<feature type="compositionally biased region" description="Basic residues" evidence="2">
    <location>
        <begin position="783"/>
        <end position="806"/>
    </location>
</feature>
<dbReference type="OrthoDB" id="2398163at2759"/>
<organism evidence="3 4">
    <name type="scientific">Leishmania martiniquensis</name>
    <dbReference type="NCBI Taxonomy" id="1580590"/>
    <lineage>
        <taxon>Eukaryota</taxon>
        <taxon>Discoba</taxon>
        <taxon>Euglenozoa</taxon>
        <taxon>Kinetoplastea</taxon>
        <taxon>Metakinetoplastina</taxon>
        <taxon>Trypanosomatida</taxon>
        <taxon>Trypanosomatidae</taxon>
        <taxon>Leishmaniinae</taxon>
        <taxon>Leishmania</taxon>
    </lineage>
</organism>
<feature type="compositionally biased region" description="Basic and acidic residues" evidence="2">
    <location>
        <begin position="613"/>
        <end position="622"/>
    </location>
</feature>
<keyword evidence="4" id="KW-1185">Reference proteome</keyword>
<evidence type="ECO:0000256" key="1">
    <source>
        <dbReference type="SAM" id="Coils"/>
    </source>
</evidence>
<feature type="compositionally biased region" description="Basic residues" evidence="2">
    <location>
        <begin position="1143"/>
        <end position="1154"/>
    </location>
</feature>
<sequence>MRSRACFRSQATPHAQRRSSSSPAFTSKTAAHAFSQKKSLQEHSAPHQPSSPHATPLLSPPAAASYPSQEAKTHAATLTGSNAGGVPTSVTASSLTLLATDDPKAKDGMRRPPLWRPSSPSAEFSSFASGATPQQRPLAWQQSTGDRCAPPARLHIARDQALSRGTRSVAYASSSSSCASSSPTVSDTQSTTWRACGSTGREVARWARRSLQWKSHRNRHRVAITAAAAAHTSASSTTTKSSKASRLSSKQQWARYRVALRGVRGDRGNSSPSSVASRGGTKSAIDSSDSRPSRRRGPSQMSEDGAFLSSPSFTSVEPICVLTDVLPRDVYLHICGFLSEVDCCTLLEVNLRMHAAITSADSIVWRHMCMRTWMYKQGFQAFIQRARALEVLARQEELEVQALQQHMLLLREQGTIFGESDVSATCDCATVLMRRRQHARAQWMAAAAATAANVATPTPYRTRSTNTVSSATTSASSTTQTGGSSETKSGRCLHRQSRRSRHRHRGTRRSTTATTSTSRRSGNMCATAEKRPTHAAQQVERPQQRPDSRSGVTTATSKASRRRRNPTGGFCGDEGASESLSRSCSSQAWSSSGSSTAGATHSRAQTYPPTHHRFGDSEDRLYSRGAGADEEGCSAACRPPLLSSPSSSHTHALTEPRERGSGSSSSVLRSANASDGEEEEVDEPLRTNSCEKIDKRERRVCIYLPEVEAEVDDQDGDVNLTDTSVVAVRSEGGSRHRWRGGRSLCDSQLAPAEYHGHNHWHDALSRQQQQQHQCLSPPGSGLRRSRRERRRKPARQRRRKHSRSRGPRSTGGGGGRHRSQRHRGHSRHRPSHQRHHSPKATKSSRRRRRRQRNAATAGATRPRLGNGSTSANTSSQSAATAAVCGKSNTYFYQTATYAAIKSTTPVLAAQHVAPSVVPFKLASGPVPSASAAEAFTSQSLSKTQQHSLKPRGGEVHMCEASVDGAFAQAATSLNMDVYRAQMVVPAPPQRGSTSFLVMTPQAVATSSSAVASSGAGPNAEGLYWWQLTPEARQRQLRRMQQQQLGASSGVFATRVVPSLQDRDELADEAALREWDELEDSSFRSSSIAIDEEGTDESLEGESEEGYGDRNGASFAFDGTDKRSELSTDDDDDESEGSTDSGDHRRRRRRSRKLWRAQSRSARQAIPGDSTTTTARRQRSHSRIASGETGTCSSASTSSHTHTAPPSPADGESVASEYGIGNKKWRACVSARGAASSLQQRCMSSGVTGKRSRAGRSGTGSARSNGGVDRYDTDESAAVTSAFSEFDEELIAGSAGSSCRTVLPHPRRTRHPNCSPGISVAAPALSSSRAAIRAERRVAKALAKRYEGIEEAMVITRSKSVLIHTLERQTHAHLPRLLAAAALRQRWLMMSTRPAGAAAAANLHADPSLMSPTVAPHRDTPEFPGAASVTATRAMILIGAGSSGFNGGGLSPALQAAAPLTASPVSHLPSSLDNPFAAITAATVAVPASPVHQLARITSSNALISASGELSGRVSGTVPFHDGSPFSSSAMSTASSAGDGSSTRTEAHTLLRSLSEHHHAAAAAGGGSGFSGAALSSAGGVLVHSTNDEVVDEDIEEEQLAPVSWKFAFFMSRREAQRANITLQDLLEGMWVACFRSSGRTHPIRFVRQHQVFVYPPLPTEEEEQQLQQSGLDWSEGGDVTTMTAAASANWTAPPLPFHILQGGAQLVVHQFLPMKVLRRNAAAPATAAVGGMPTSSASAPTAEAVTPAMMAERRFAAEPHATLRKLRLRMLSYSANDAVVFKEMTHGSAPGSLTAGGCAVHGGPNGDAVREFGSRDCACADSCKAAAVASTAKANDARRAIVQRLGASAAYINEVLGQPPVAPGAEHASKGEGLTARRGCSVAACPGRKQRVFYGPPTQREYEAQQRREACFEPGGAGDVLNDWGWTIASQHVKIFSLDVTAPLYVEQLHRIAGVEVIGRRCGGVHETGI</sequence>
<feature type="compositionally biased region" description="Polar residues" evidence="2">
    <location>
        <begin position="183"/>
        <end position="193"/>
    </location>
</feature>
<feature type="coiled-coil region" evidence="1">
    <location>
        <begin position="386"/>
        <end position="413"/>
    </location>
</feature>
<evidence type="ECO:0000256" key="2">
    <source>
        <dbReference type="SAM" id="MobiDB-lite"/>
    </source>
</evidence>